<dbReference type="RefSeq" id="WP_198276216.1">
    <property type="nucleotide sequence ID" value="NZ_BAAAIF010000018.1"/>
</dbReference>
<proteinExistence type="predicted"/>
<name>A0ABS0R842_9ACTN</name>
<dbReference type="Proteomes" id="UP000638849">
    <property type="component" value="Unassembled WGS sequence"/>
</dbReference>
<organism evidence="1 2">
    <name type="scientific">Streptomyces javensis</name>
    <dbReference type="NCBI Taxonomy" id="114698"/>
    <lineage>
        <taxon>Bacteria</taxon>
        <taxon>Bacillati</taxon>
        <taxon>Actinomycetota</taxon>
        <taxon>Actinomycetes</taxon>
        <taxon>Kitasatosporales</taxon>
        <taxon>Streptomycetaceae</taxon>
        <taxon>Streptomyces</taxon>
        <taxon>Streptomyces violaceusniger group</taxon>
    </lineage>
</organism>
<gene>
    <name evidence="1" type="ORF">JBF12_08455</name>
</gene>
<evidence type="ECO:0000313" key="2">
    <source>
        <dbReference type="Proteomes" id="UP000638849"/>
    </source>
</evidence>
<comment type="caution">
    <text evidence="1">The sequence shown here is derived from an EMBL/GenBank/DDBJ whole genome shotgun (WGS) entry which is preliminary data.</text>
</comment>
<reference evidence="1 2" key="1">
    <citation type="submission" date="2020-12" db="EMBL/GenBank/DDBJ databases">
        <authorList>
            <person name="Kusuma A.B."/>
            <person name="Nouioui I."/>
            <person name="Goodfellow M."/>
        </authorList>
    </citation>
    <scope>NUCLEOTIDE SEQUENCE [LARGE SCALE GENOMIC DNA]</scope>
    <source>
        <strain evidence="1 2">DSM 41764</strain>
    </source>
</reference>
<protein>
    <submittedName>
        <fullName evidence="1">Uncharacterized protein</fullName>
    </submittedName>
</protein>
<keyword evidence="2" id="KW-1185">Reference proteome</keyword>
<dbReference type="EMBL" id="JAEEAQ010000052">
    <property type="protein sequence ID" value="MBI0313021.1"/>
    <property type="molecule type" value="Genomic_DNA"/>
</dbReference>
<accession>A0ABS0R842</accession>
<evidence type="ECO:0000313" key="1">
    <source>
        <dbReference type="EMBL" id="MBI0313021.1"/>
    </source>
</evidence>
<sequence length="281" mass="30648">MSTPREPSRDEALRQLITAAQTQLEREWLRLTTAQQDVLRALATARRRGSRPRAVPPAVRQTLIAFTAATARFNTDAAALIERWNAVDLPRAYRLGAEDALRSAILAPDARRPTFDWISTHQDVLSMLTAACYPVLIRRINDIVRRAQAFARAATAAARAPDPPTTDLATQHRLDTVPYGRGTQHPAASWAQAALSAQSITVANTGALTATTADLGAHWVQVTDGPECGWTSHPELDRAHGTLRSAEEAAIYPIAHPGCLRRFIPRPDLNNDPAIEEGQPA</sequence>